<organism evidence="1 2">
    <name type="scientific">Rhizobium viscosum</name>
    <name type="common">Arthrobacter viscosus</name>
    <dbReference type="NCBI Taxonomy" id="1673"/>
    <lineage>
        <taxon>Bacteria</taxon>
        <taxon>Pseudomonadati</taxon>
        <taxon>Pseudomonadota</taxon>
        <taxon>Alphaproteobacteria</taxon>
        <taxon>Hyphomicrobiales</taxon>
        <taxon>Rhizobiaceae</taxon>
        <taxon>Rhizobium/Agrobacterium group</taxon>
        <taxon>Rhizobium</taxon>
    </lineage>
</organism>
<reference evidence="1 2" key="1">
    <citation type="submission" date="2020-10" db="EMBL/GenBank/DDBJ databases">
        <title>Sequencing the genomes of 1000 actinobacteria strains.</title>
        <authorList>
            <person name="Klenk H.-P."/>
        </authorList>
    </citation>
    <scope>NUCLEOTIDE SEQUENCE [LARGE SCALE GENOMIC DNA]</scope>
    <source>
        <strain evidence="1 2">DSM 7307</strain>
    </source>
</reference>
<comment type="caution">
    <text evidence="1">The sequence shown here is derived from an EMBL/GenBank/DDBJ whole genome shotgun (WGS) entry which is preliminary data.</text>
</comment>
<dbReference type="RefSeq" id="WP_192730904.1">
    <property type="nucleotide sequence ID" value="NZ_BAAAVL010000004.1"/>
</dbReference>
<dbReference type="Proteomes" id="UP000620262">
    <property type="component" value="Unassembled WGS sequence"/>
</dbReference>
<sequence>MANARTTFHEVVSEIEALATSNATDHSGRWTVEYLTRREIFYQFSGNRSLAGEDITGHRFDGTRDTLTALPANLLIPAIADFGNNTIMAFYIGASTSVTTIAREAVDCSVRAPEVLLVDITIDDDDLLGGTRSLTRLAFVGLDSNEGWSPLVPCADILTISDMIHPFWCHGRQVARGGLLQIRI</sequence>
<evidence type="ECO:0000313" key="1">
    <source>
        <dbReference type="EMBL" id="MBE1507120.1"/>
    </source>
</evidence>
<accession>A0ABR9IV81</accession>
<proteinExistence type="predicted"/>
<name>A0ABR9IV81_RHIVS</name>
<gene>
    <name evidence="1" type="ORF">H4W29_004365</name>
</gene>
<protein>
    <submittedName>
        <fullName evidence="1">Uncharacterized protein</fullName>
    </submittedName>
</protein>
<keyword evidence="2" id="KW-1185">Reference proteome</keyword>
<dbReference type="EMBL" id="JADBEC010000002">
    <property type="protein sequence ID" value="MBE1507120.1"/>
    <property type="molecule type" value="Genomic_DNA"/>
</dbReference>
<evidence type="ECO:0000313" key="2">
    <source>
        <dbReference type="Proteomes" id="UP000620262"/>
    </source>
</evidence>